<dbReference type="RefSeq" id="WP_268788035.1">
    <property type="nucleotide sequence ID" value="NZ_JAPQYE010000028.1"/>
</dbReference>
<proteinExistence type="predicted"/>
<name>A0ABT4HQ17_MYCIR</name>
<dbReference type="EMBL" id="JAPQYE010000028">
    <property type="protein sequence ID" value="MCZ0732320.1"/>
    <property type="molecule type" value="Genomic_DNA"/>
</dbReference>
<sequence>MITPVRAVMLTPDDAETLVEALDLLDRVLAERRDMRGNATPAQPSAKLRHLTEQLRRAKRKCAAVAANPAGNSTSGGSSPADHPGSVHDRAHATVGSAEAARILGVQPNAVRMLARRDPTRLGSERVEGRWRHDLALVERRATRKYRS</sequence>
<feature type="region of interest" description="Disordered" evidence="1">
    <location>
        <begin position="66"/>
        <end position="100"/>
    </location>
</feature>
<keyword evidence="3" id="KW-1185">Reference proteome</keyword>
<organism evidence="2 3">
    <name type="scientific">Mycolicibacterium iranicum</name>
    <name type="common">Mycobacterium iranicum</name>
    <dbReference type="NCBI Taxonomy" id="912594"/>
    <lineage>
        <taxon>Bacteria</taxon>
        <taxon>Bacillati</taxon>
        <taxon>Actinomycetota</taxon>
        <taxon>Actinomycetes</taxon>
        <taxon>Mycobacteriales</taxon>
        <taxon>Mycobacteriaceae</taxon>
        <taxon>Mycolicibacterium</taxon>
    </lineage>
</organism>
<comment type="caution">
    <text evidence="2">The sequence shown here is derived from an EMBL/GenBank/DDBJ whole genome shotgun (WGS) entry which is preliminary data.</text>
</comment>
<evidence type="ECO:0008006" key="4">
    <source>
        <dbReference type="Google" id="ProtNLM"/>
    </source>
</evidence>
<accession>A0ABT4HQ17</accession>
<gene>
    <name evidence="2" type="ORF">OY187_30155</name>
</gene>
<evidence type="ECO:0000313" key="2">
    <source>
        <dbReference type="EMBL" id="MCZ0732320.1"/>
    </source>
</evidence>
<dbReference type="Proteomes" id="UP001084650">
    <property type="component" value="Unassembled WGS sequence"/>
</dbReference>
<reference evidence="2" key="1">
    <citation type="submission" date="2022-12" db="EMBL/GenBank/DDBJ databases">
        <title>Whole genome sequence of Mycolicibacterium iranicum strain SBH312.</title>
        <authorList>
            <person name="Jani J."/>
            <person name="Arifin Mustapha Z."/>
            <person name="Ahmed K."/>
            <person name="Kai Ling C."/>
        </authorList>
    </citation>
    <scope>NUCLEOTIDE SEQUENCE</scope>
    <source>
        <strain evidence="2">SBH312</strain>
    </source>
</reference>
<evidence type="ECO:0000313" key="3">
    <source>
        <dbReference type="Proteomes" id="UP001084650"/>
    </source>
</evidence>
<evidence type="ECO:0000256" key="1">
    <source>
        <dbReference type="SAM" id="MobiDB-lite"/>
    </source>
</evidence>
<protein>
    <recommendedName>
        <fullName evidence="4">Helix-turn-helix domain-containing protein</fullName>
    </recommendedName>
</protein>